<dbReference type="GO" id="GO:0006654">
    <property type="term" value="P:phosphatidic acid biosynthetic process"/>
    <property type="evidence" value="ECO:0007669"/>
    <property type="project" value="TreeGrafter"/>
</dbReference>
<reference evidence="5" key="1">
    <citation type="submission" date="2015-09" db="EMBL/GenBank/DDBJ databases">
        <authorList>
            <consortium name="Pathogen Informatics"/>
        </authorList>
    </citation>
    <scope>NUCLEOTIDE SEQUENCE [LARGE SCALE GENOMIC DNA]</scope>
    <source>
        <strain evidence="5">Lake Konstanz</strain>
    </source>
</reference>
<dbReference type="Pfam" id="PF01553">
    <property type="entry name" value="Acyltransferase"/>
    <property type="match status" value="1"/>
</dbReference>
<gene>
    <name evidence="4" type="ORF">BSAL_58630</name>
</gene>
<proteinExistence type="predicted"/>
<evidence type="ECO:0000313" key="4">
    <source>
        <dbReference type="EMBL" id="CUF06247.1"/>
    </source>
</evidence>
<dbReference type="PANTHER" id="PTHR10434">
    <property type="entry name" value="1-ACYL-SN-GLYCEROL-3-PHOSPHATE ACYLTRANSFERASE"/>
    <property type="match status" value="1"/>
</dbReference>
<keyword evidence="5" id="KW-1185">Reference proteome</keyword>
<dbReference type="GO" id="GO:0003841">
    <property type="term" value="F:1-acylglycerol-3-phosphate O-acyltransferase activity"/>
    <property type="evidence" value="ECO:0007669"/>
    <property type="project" value="TreeGrafter"/>
</dbReference>
<dbReference type="SMART" id="SM00563">
    <property type="entry name" value="PlsC"/>
    <property type="match status" value="1"/>
</dbReference>
<dbReference type="GO" id="GO:0005783">
    <property type="term" value="C:endoplasmic reticulum"/>
    <property type="evidence" value="ECO:0007669"/>
    <property type="project" value="TreeGrafter"/>
</dbReference>
<evidence type="ECO:0000313" key="5">
    <source>
        <dbReference type="Proteomes" id="UP000051952"/>
    </source>
</evidence>
<dbReference type="EMBL" id="CYKH01000235">
    <property type="protein sequence ID" value="CUF06247.1"/>
    <property type="molecule type" value="Genomic_DNA"/>
</dbReference>
<sequence length="339" mass="37871">MELGTHSAQAALDAVMRWLTNIPKLLGRVSAPPVGTPVLRGGPLRFCQGVALVWLTSHVLAKFRVLPDPILRGIFAVHVAGGMAVSDIAVRTAKVLRFFGIVPKRVFPGLCAVIMTVCVKWSKFASPHITTRVMQGSLPSFAHMQTPNAVLVNHASFMDTILFLWMVNATYMYRMKTFYKAQLNKMPLLGYVVQSAEMLPVYFVSDEGSEFRVEKDKQAAVLERTKRHLGEGGSVCFFPEGAINRVDLRQLQSFRLGSFKMILEHKLNVYYMLTIGTDKVWRVKEALGGHAADVYVYYGKIDIDYSDVTLDAQTLANYCREQMQVRLDLMHAQLAAGHA</sequence>
<keyword evidence="2 4" id="KW-0012">Acyltransferase</keyword>
<feature type="domain" description="Phospholipid/glycerol acyltransferase" evidence="3">
    <location>
        <begin position="148"/>
        <end position="277"/>
    </location>
</feature>
<dbReference type="SUPFAM" id="SSF69593">
    <property type="entry name" value="Glycerol-3-phosphate (1)-acyltransferase"/>
    <property type="match status" value="1"/>
</dbReference>
<evidence type="ECO:0000256" key="1">
    <source>
        <dbReference type="ARBA" id="ARBA00022679"/>
    </source>
</evidence>
<dbReference type="PANTHER" id="PTHR10434:SF48">
    <property type="entry name" value="PUTATIVE-RELATED"/>
    <property type="match status" value="1"/>
</dbReference>
<dbReference type="InterPro" id="IPR002123">
    <property type="entry name" value="Plipid/glycerol_acylTrfase"/>
</dbReference>
<dbReference type="Proteomes" id="UP000051952">
    <property type="component" value="Unassembled WGS sequence"/>
</dbReference>
<dbReference type="CDD" id="cd07989">
    <property type="entry name" value="LPLAT_AGPAT-like"/>
    <property type="match status" value="1"/>
</dbReference>
<keyword evidence="1 4" id="KW-0808">Transferase</keyword>
<evidence type="ECO:0000256" key="2">
    <source>
        <dbReference type="ARBA" id="ARBA00023315"/>
    </source>
</evidence>
<dbReference type="VEuPathDB" id="TriTrypDB:BSAL_58630"/>
<dbReference type="AlphaFoldDB" id="A0A0S4IQ05"/>
<accession>A0A0S4IQ05</accession>
<organism evidence="4 5">
    <name type="scientific">Bodo saltans</name>
    <name type="common">Flagellated protozoan</name>
    <dbReference type="NCBI Taxonomy" id="75058"/>
    <lineage>
        <taxon>Eukaryota</taxon>
        <taxon>Discoba</taxon>
        <taxon>Euglenozoa</taxon>
        <taxon>Kinetoplastea</taxon>
        <taxon>Metakinetoplastina</taxon>
        <taxon>Eubodonida</taxon>
        <taxon>Bodonidae</taxon>
        <taxon>Bodo</taxon>
    </lineage>
</organism>
<dbReference type="OrthoDB" id="431951at2759"/>
<name>A0A0S4IQ05_BODSA</name>
<protein>
    <submittedName>
        <fullName evidence="4">Acyltransferase, putative</fullName>
    </submittedName>
</protein>
<evidence type="ECO:0000259" key="3">
    <source>
        <dbReference type="SMART" id="SM00563"/>
    </source>
</evidence>